<dbReference type="PROSITE" id="PS50056">
    <property type="entry name" value="TYR_PHOSPHATASE_2"/>
    <property type="match status" value="1"/>
</dbReference>
<dbReference type="GO" id="GO:0051896">
    <property type="term" value="P:regulation of phosphatidylinositol 3-kinase/protein kinase B signal transduction"/>
    <property type="evidence" value="ECO:0007669"/>
    <property type="project" value="TreeGrafter"/>
</dbReference>
<sequence>MTTVPEIKVPQPLHGIDLFYILPTLLVGSYPSEKISIGRSSNESSLNKILKFLTETYEKTLVINLVAEKEPYHVDEQYAGSVITRWIHWTDHHALAFSEFVSLIYYIARFMQDKSKVVFIHCKHGKGRTGTLVSALITLLYSVSLAEATLVFVQRRAIYDVGVKIESQIRLLRYWCDILDDNKLGSSYGQIRSHSKSWCLKKVRLDSPMKKHESKTFDLRIANIHEDSVDSSLIFTSLGKIKVNQECLYYQEIQENVCVEVEYSNFITRSFVTFSFNGAMEAAYHSSNQSSLLEISTSWKETDGIDGTGFKGKKYFDNVSIWIQQIQR</sequence>
<evidence type="ECO:0000256" key="1">
    <source>
        <dbReference type="ARBA" id="ARBA00013015"/>
    </source>
</evidence>
<dbReference type="RefSeq" id="XP_019019333.1">
    <property type="nucleotide sequence ID" value="XM_019161064.1"/>
</dbReference>
<dbReference type="GO" id="GO:0005829">
    <property type="term" value="C:cytosol"/>
    <property type="evidence" value="ECO:0007669"/>
    <property type="project" value="TreeGrafter"/>
</dbReference>
<keyword evidence="6" id="KW-1185">Reference proteome</keyword>
<dbReference type="InterPro" id="IPR029023">
    <property type="entry name" value="Tensin_phosphatase"/>
</dbReference>
<protein>
    <recommendedName>
        <fullName evidence="1">phosphatidylinositol-3,4,5-trisphosphate 3-phosphatase</fullName>
        <ecNumber evidence="1">3.1.3.67</ecNumber>
    </recommendedName>
</protein>
<dbReference type="GO" id="GO:0046856">
    <property type="term" value="P:phosphatidylinositol dephosphorylation"/>
    <property type="evidence" value="ECO:0007669"/>
    <property type="project" value="TreeGrafter"/>
</dbReference>
<reference evidence="5 6" key="1">
    <citation type="journal article" date="2016" name="Proc. Natl. Acad. Sci. U.S.A.">
        <title>Comparative genomics of biotechnologically important yeasts.</title>
        <authorList>
            <person name="Riley R."/>
            <person name="Haridas S."/>
            <person name="Wolfe K.H."/>
            <person name="Lopes M.R."/>
            <person name="Hittinger C.T."/>
            <person name="Goeker M."/>
            <person name="Salamov A.A."/>
            <person name="Wisecaver J.H."/>
            <person name="Long T.M."/>
            <person name="Calvey C.H."/>
            <person name="Aerts A.L."/>
            <person name="Barry K.W."/>
            <person name="Choi C."/>
            <person name="Clum A."/>
            <person name="Coughlan A.Y."/>
            <person name="Deshpande S."/>
            <person name="Douglass A.P."/>
            <person name="Hanson S.J."/>
            <person name="Klenk H.-P."/>
            <person name="LaButti K.M."/>
            <person name="Lapidus A."/>
            <person name="Lindquist E.A."/>
            <person name="Lipzen A.M."/>
            <person name="Meier-Kolthoff J.P."/>
            <person name="Ohm R.A."/>
            <person name="Otillar R.P."/>
            <person name="Pangilinan J.L."/>
            <person name="Peng Y."/>
            <person name="Rokas A."/>
            <person name="Rosa C.A."/>
            <person name="Scheuner C."/>
            <person name="Sibirny A.A."/>
            <person name="Slot J.C."/>
            <person name="Stielow J.B."/>
            <person name="Sun H."/>
            <person name="Kurtzman C.P."/>
            <person name="Blackwell M."/>
            <person name="Grigoriev I.V."/>
            <person name="Jeffries T.W."/>
        </authorList>
    </citation>
    <scope>NUCLEOTIDE SEQUENCE [LARGE SCALE GENOMIC DNA]</scope>
    <source>
        <strain evidence="5 6">NRRL Y-2026</strain>
    </source>
</reference>
<dbReference type="Gene3D" id="3.90.190.10">
    <property type="entry name" value="Protein tyrosine phosphatase superfamily"/>
    <property type="match status" value="1"/>
</dbReference>
<keyword evidence="2" id="KW-0378">Hydrolase</keyword>
<gene>
    <name evidence="5" type="ORF">PICMEDRAFT_16031</name>
</gene>
<feature type="domain" description="Tyrosine specific protein phosphatases" evidence="3">
    <location>
        <begin position="98"/>
        <end position="156"/>
    </location>
</feature>
<dbReference type="InterPro" id="IPR000340">
    <property type="entry name" value="Dual-sp_phosphatase_cat-dom"/>
</dbReference>
<dbReference type="GO" id="GO:0043491">
    <property type="term" value="P:phosphatidylinositol 3-kinase/protein kinase B signal transduction"/>
    <property type="evidence" value="ECO:0007669"/>
    <property type="project" value="TreeGrafter"/>
</dbReference>
<dbReference type="GO" id="GO:0016314">
    <property type="term" value="F:phosphatidylinositol-3,4,5-trisphosphate 3-phosphatase activity"/>
    <property type="evidence" value="ECO:0007669"/>
    <property type="project" value="UniProtKB-EC"/>
</dbReference>
<dbReference type="GO" id="GO:0005886">
    <property type="term" value="C:plasma membrane"/>
    <property type="evidence" value="ECO:0007669"/>
    <property type="project" value="TreeGrafter"/>
</dbReference>
<proteinExistence type="predicted"/>
<dbReference type="AlphaFoldDB" id="A0A1E3NQ47"/>
<dbReference type="OrthoDB" id="16692at2759"/>
<dbReference type="Pfam" id="PF00782">
    <property type="entry name" value="DSPc"/>
    <property type="match status" value="1"/>
</dbReference>
<dbReference type="GeneID" id="30177751"/>
<name>A0A1E3NQ47_9ASCO</name>
<dbReference type="InterPro" id="IPR000387">
    <property type="entry name" value="Tyr_Pase_dom"/>
</dbReference>
<dbReference type="PROSITE" id="PS00383">
    <property type="entry name" value="TYR_PHOSPHATASE_1"/>
    <property type="match status" value="1"/>
</dbReference>
<evidence type="ECO:0000313" key="5">
    <source>
        <dbReference type="EMBL" id="ODQ48220.1"/>
    </source>
</evidence>
<dbReference type="SUPFAM" id="SSF52799">
    <property type="entry name" value="(Phosphotyrosine protein) phosphatases II"/>
    <property type="match status" value="1"/>
</dbReference>
<evidence type="ECO:0000256" key="2">
    <source>
        <dbReference type="ARBA" id="ARBA00022801"/>
    </source>
</evidence>
<dbReference type="InterPro" id="IPR016130">
    <property type="entry name" value="Tyr_Pase_AS"/>
</dbReference>
<feature type="domain" description="Phosphatase tensin-type" evidence="4">
    <location>
        <begin position="7"/>
        <end position="182"/>
    </location>
</feature>
<dbReference type="EC" id="3.1.3.67" evidence="1"/>
<dbReference type="STRING" id="763406.A0A1E3NQ47"/>
<evidence type="ECO:0000259" key="4">
    <source>
        <dbReference type="PROSITE" id="PS51181"/>
    </source>
</evidence>
<dbReference type="GO" id="GO:0005634">
    <property type="term" value="C:nucleus"/>
    <property type="evidence" value="ECO:0007669"/>
    <property type="project" value="TreeGrafter"/>
</dbReference>
<dbReference type="Proteomes" id="UP000094455">
    <property type="component" value="Unassembled WGS sequence"/>
</dbReference>
<dbReference type="PANTHER" id="PTHR12305">
    <property type="entry name" value="PHOSPHATASE WITH HOMOLOGY TO TENSIN"/>
    <property type="match status" value="1"/>
</dbReference>
<dbReference type="InterPro" id="IPR051281">
    <property type="entry name" value="Dual-spec_lipid-protein_phosph"/>
</dbReference>
<dbReference type="PANTHER" id="PTHR12305:SF81">
    <property type="entry name" value="PHOSPHATIDYLINOSITOL 3,4,5-TRISPHOSPHATE 3-PHOSPHATASE AND DUAL-SPECIFICITY PROTEIN PHOSPHATASE PTEN"/>
    <property type="match status" value="1"/>
</dbReference>
<dbReference type="GO" id="GO:0042995">
    <property type="term" value="C:cell projection"/>
    <property type="evidence" value="ECO:0007669"/>
    <property type="project" value="TreeGrafter"/>
</dbReference>
<dbReference type="GO" id="GO:0004725">
    <property type="term" value="F:protein tyrosine phosphatase activity"/>
    <property type="evidence" value="ECO:0007669"/>
    <property type="project" value="TreeGrafter"/>
</dbReference>
<evidence type="ECO:0000259" key="3">
    <source>
        <dbReference type="PROSITE" id="PS50056"/>
    </source>
</evidence>
<organism evidence="5 6">
    <name type="scientific">Pichia membranifaciens NRRL Y-2026</name>
    <dbReference type="NCBI Taxonomy" id="763406"/>
    <lineage>
        <taxon>Eukaryota</taxon>
        <taxon>Fungi</taxon>
        <taxon>Dikarya</taxon>
        <taxon>Ascomycota</taxon>
        <taxon>Saccharomycotina</taxon>
        <taxon>Pichiomycetes</taxon>
        <taxon>Pichiales</taxon>
        <taxon>Pichiaceae</taxon>
        <taxon>Pichia</taxon>
    </lineage>
</organism>
<evidence type="ECO:0000313" key="6">
    <source>
        <dbReference type="Proteomes" id="UP000094455"/>
    </source>
</evidence>
<dbReference type="InterPro" id="IPR029021">
    <property type="entry name" value="Prot-tyrosine_phosphatase-like"/>
</dbReference>
<dbReference type="EMBL" id="KV454002">
    <property type="protein sequence ID" value="ODQ48220.1"/>
    <property type="molecule type" value="Genomic_DNA"/>
</dbReference>
<accession>A0A1E3NQ47</accession>
<dbReference type="PROSITE" id="PS51181">
    <property type="entry name" value="PPASE_TENSIN"/>
    <property type="match status" value="1"/>
</dbReference>